<dbReference type="Pfam" id="PF00072">
    <property type="entry name" value="Response_reg"/>
    <property type="match status" value="1"/>
</dbReference>
<dbReference type="InterPro" id="IPR001789">
    <property type="entry name" value="Sig_transdc_resp-reg_receiver"/>
</dbReference>
<dbReference type="PANTHER" id="PTHR45228:SF8">
    <property type="entry name" value="TWO-COMPONENT RESPONSE REGULATOR-RELATED"/>
    <property type="match status" value="1"/>
</dbReference>
<organism evidence="3 4">
    <name type="scientific">Sedimenticola selenatireducens</name>
    <dbReference type="NCBI Taxonomy" id="191960"/>
    <lineage>
        <taxon>Bacteria</taxon>
        <taxon>Pseudomonadati</taxon>
        <taxon>Pseudomonadota</taxon>
        <taxon>Gammaproteobacteria</taxon>
        <taxon>Chromatiales</taxon>
        <taxon>Sedimenticolaceae</taxon>
        <taxon>Sedimenticola</taxon>
    </lineage>
</organism>
<evidence type="ECO:0000313" key="3">
    <source>
        <dbReference type="EMBL" id="TVO76720.1"/>
    </source>
</evidence>
<dbReference type="PANTHER" id="PTHR45228">
    <property type="entry name" value="CYCLIC DI-GMP PHOSPHODIESTERASE TM_0186-RELATED"/>
    <property type="match status" value="1"/>
</dbReference>
<dbReference type="GO" id="GO:0000160">
    <property type="term" value="P:phosphorelay signal transduction system"/>
    <property type="evidence" value="ECO:0007669"/>
    <property type="project" value="InterPro"/>
</dbReference>
<dbReference type="SUPFAM" id="SSF52172">
    <property type="entry name" value="CheY-like"/>
    <property type="match status" value="1"/>
</dbReference>
<dbReference type="EMBL" id="VMNH01000005">
    <property type="protein sequence ID" value="TVO76720.1"/>
    <property type="molecule type" value="Genomic_DNA"/>
</dbReference>
<dbReference type="InterPro" id="IPR052020">
    <property type="entry name" value="Cyclic_di-GMP/3'3'-cGAMP_PDE"/>
</dbReference>
<accession>A0A557SH45</accession>
<dbReference type="PROSITE" id="PS50110">
    <property type="entry name" value="RESPONSE_REGULATORY"/>
    <property type="match status" value="1"/>
</dbReference>
<dbReference type="InterPro" id="IPR011006">
    <property type="entry name" value="CheY-like_superfamily"/>
</dbReference>
<dbReference type="SMART" id="SM00448">
    <property type="entry name" value="REC"/>
    <property type="match status" value="1"/>
</dbReference>
<feature type="domain" description="Response regulatory" evidence="2">
    <location>
        <begin position="18"/>
        <end position="133"/>
    </location>
</feature>
<evidence type="ECO:0000259" key="2">
    <source>
        <dbReference type="PROSITE" id="PS50110"/>
    </source>
</evidence>
<dbReference type="Proteomes" id="UP000316649">
    <property type="component" value="Unassembled WGS sequence"/>
</dbReference>
<dbReference type="CDD" id="cd17569">
    <property type="entry name" value="REC_HupR-like"/>
    <property type="match status" value="1"/>
</dbReference>
<feature type="modified residue" description="4-aspartylphosphate" evidence="1">
    <location>
        <position position="67"/>
    </location>
</feature>
<dbReference type="Gene3D" id="1.10.3210.10">
    <property type="entry name" value="Hypothetical protein af1432"/>
    <property type="match status" value="1"/>
</dbReference>
<sequence length="398" mass="43971">MEGVACEANGGSGIMAARVLFVDDEENILNGIKRQLRKQYVVETAVGGPQGLELIKKSEEFAVIVSDMRMPEMDGVQFLKEVKTLSPNSVRLMLTGNADQQTAIDAVNQGSVFRFMTKPCPVDFLIDTVNAALEQYRLIKSEQELLEGTVNGSIKLLTDILSMVAPEVFGQLTTLRETAREIARAMRLMSTWDIEMAAMLSKIAFVTLPPQTLARVRSHKDLEPAELMVIERLPETSSKLLANIPRLEQVARIVHYQGKNFDGSGFPKDTVVGEDIPLESRILKVLHDLAAQEERGVSTSAALKQMGGRPGRYDPEVLKTVGWFLMAMEEEEKLLPPIHVRVVDLKAGAVLINPIETAEGHALITAGQKLTAAMIERLINYHHVHMIKEPIKISMPAS</sequence>
<reference evidence="3 4" key="1">
    <citation type="submission" date="2019-07" db="EMBL/GenBank/DDBJ databases">
        <title>The pathways for chlorine oxyanion respiration interact through the shared metabolite chlorate.</title>
        <authorList>
            <person name="Barnum T.P."/>
            <person name="Cheng Y."/>
            <person name="Hill K.A."/>
            <person name="Lucas L.N."/>
            <person name="Carlson H.K."/>
            <person name="Coates J.D."/>
        </authorList>
    </citation>
    <scope>NUCLEOTIDE SEQUENCE [LARGE SCALE GENOMIC DNA]</scope>
    <source>
        <strain evidence="3 4">BK-1</strain>
    </source>
</reference>
<evidence type="ECO:0000313" key="4">
    <source>
        <dbReference type="Proteomes" id="UP000316649"/>
    </source>
</evidence>
<gene>
    <name evidence="3" type="ORF">FHP88_04665</name>
</gene>
<protein>
    <submittedName>
        <fullName evidence="3">Response regulator</fullName>
    </submittedName>
</protein>
<evidence type="ECO:0000256" key="1">
    <source>
        <dbReference type="PROSITE-ProRule" id="PRU00169"/>
    </source>
</evidence>
<name>A0A557SH45_9GAMM</name>
<dbReference type="Gene3D" id="3.40.50.2300">
    <property type="match status" value="1"/>
</dbReference>
<comment type="caution">
    <text evidence="3">The sequence shown here is derived from an EMBL/GenBank/DDBJ whole genome shotgun (WGS) entry which is preliminary data.</text>
</comment>
<keyword evidence="4" id="KW-1185">Reference proteome</keyword>
<dbReference type="OrthoDB" id="9802066at2"/>
<keyword evidence="1" id="KW-0597">Phosphoprotein</keyword>
<dbReference type="AlphaFoldDB" id="A0A557SH45"/>
<proteinExistence type="predicted"/>
<dbReference type="Pfam" id="PF13487">
    <property type="entry name" value="HD_5"/>
    <property type="match status" value="1"/>
</dbReference>